<dbReference type="Gene3D" id="2.170.270.10">
    <property type="entry name" value="SET domain"/>
    <property type="match status" value="1"/>
</dbReference>
<gene>
    <name evidence="2" type="ORF">PRZ48_012375</name>
</gene>
<dbReference type="Proteomes" id="UP001305779">
    <property type="component" value="Unassembled WGS sequence"/>
</dbReference>
<evidence type="ECO:0000259" key="1">
    <source>
        <dbReference type="PROSITE" id="PS50280"/>
    </source>
</evidence>
<dbReference type="SMART" id="SM00317">
    <property type="entry name" value="SET"/>
    <property type="match status" value="1"/>
</dbReference>
<reference evidence="2 3" key="1">
    <citation type="journal article" date="2023" name="G3 (Bethesda)">
        <title>A chromosome-level genome assembly of Zasmidium syzygii isolated from banana leaves.</title>
        <authorList>
            <person name="van Westerhoven A.C."/>
            <person name="Mehrabi R."/>
            <person name="Talebi R."/>
            <person name="Steentjes M.B.F."/>
            <person name="Corcolon B."/>
            <person name="Chong P.A."/>
            <person name="Kema G.H.J."/>
            <person name="Seidl M.F."/>
        </authorList>
    </citation>
    <scope>NUCLEOTIDE SEQUENCE [LARGE SCALE GENOMIC DNA]</scope>
    <source>
        <strain evidence="2 3">P124</strain>
    </source>
</reference>
<dbReference type="InterPro" id="IPR046341">
    <property type="entry name" value="SET_dom_sf"/>
</dbReference>
<name>A0ABR0E4V0_ZASCE</name>
<comment type="caution">
    <text evidence="2">The sequence shown here is derived from an EMBL/GenBank/DDBJ whole genome shotgun (WGS) entry which is preliminary data.</text>
</comment>
<proteinExistence type="predicted"/>
<dbReference type="CDD" id="cd10540">
    <property type="entry name" value="SET_SpSet7-like"/>
    <property type="match status" value="1"/>
</dbReference>
<dbReference type="PROSITE" id="PS50280">
    <property type="entry name" value="SET"/>
    <property type="match status" value="1"/>
</dbReference>
<organism evidence="2 3">
    <name type="scientific">Zasmidium cellare</name>
    <name type="common">Wine cellar mold</name>
    <name type="synonym">Racodium cellare</name>
    <dbReference type="NCBI Taxonomy" id="395010"/>
    <lineage>
        <taxon>Eukaryota</taxon>
        <taxon>Fungi</taxon>
        <taxon>Dikarya</taxon>
        <taxon>Ascomycota</taxon>
        <taxon>Pezizomycotina</taxon>
        <taxon>Dothideomycetes</taxon>
        <taxon>Dothideomycetidae</taxon>
        <taxon>Mycosphaerellales</taxon>
        <taxon>Mycosphaerellaceae</taxon>
        <taxon>Zasmidium</taxon>
    </lineage>
</organism>
<accession>A0ABR0E4V0</accession>
<evidence type="ECO:0000313" key="2">
    <source>
        <dbReference type="EMBL" id="KAK4496395.1"/>
    </source>
</evidence>
<dbReference type="InterPro" id="IPR001214">
    <property type="entry name" value="SET_dom"/>
</dbReference>
<protein>
    <recommendedName>
        <fullName evidence="1">SET domain-containing protein</fullName>
    </recommendedName>
</protein>
<dbReference type="SUPFAM" id="SSF82199">
    <property type="entry name" value="SET domain"/>
    <property type="match status" value="1"/>
</dbReference>
<dbReference type="Pfam" id="PF00856">
    <property type="entry name" value="SET"/>
    <property type="match status" value="1"/>
</dbReference>
<feature type="domain" description="SET" evidence="1">
    <location>
        <begin position="22"/>
        <end position="138"/>
    </location>
</feature>
<keyword evidence="3" id="KW-1185">Reference proteome</keyword>
<dbReference type="EMBL" id="JAXOVC010000010">
    <property type="protein sequence ID" value="KAK4496395.1"/>
    <property type="molecule type" value="Genomic_DNA"/>
</dbReference>
<sequence length="169" mass="18987">MTNPSPETQKPKPEDLPLERFPHLKLVFDTPKGRGVFATAPIPRNTLLEICPVLIFGLSENTTHIEHTSLYHYTYNWPLPTSSKPQTTQAVVLGLGSMFNHSTQHQNVGWTRDLQREVVVYRTLREVQEGEELCISYGGRLTFVDVEDGGEGVEEVEEVLGRIEVGEGD</sequence>
<evidence type="ECO:0000313" key="3">
    <source>
        <dbReference type="Proteomes" id="UP001305779"/>
    </source>
</evidence>